<dbReference type="InterPro" id="IPR051703">
    <property type="entry name" value="NF-kappa-B_Signaling_Reg"/>
</dbReference>
<dbReference type="InterPro" id="IPR027351">
    <property type="entry name" value="(+)RNA_virus_helicase_core_dom"/>
</dbReference>
<keyword evidence="4" id="KW-1185">Reference proteome</keyword>
<proteinExistence type="predicted"/>
<dbReference type="Proteomes" id="UP001219518">
    <property type="component" value="Unassembled WGS sequence"/>
</dbReference>
<accession>A0AAE1LH89</accession>
<dbReference type="AlphaFoldDB" id="A0AAE1LH89"/>
<dbReference type="Pfam" id="PF01443">
    <property type="entry name" value="Viral_helicase1"/>
    <property type="match status" value="1"/>
</dbReference>
<feature type="domain" description="(+)RNA virus helicase C-terminal" evidence="1">
    <location>
        <begin position="317"/>
        <end position="534"/>
    </location>
</feature>
<dbReference type="InterPro" id="IPR019080">
    <property type="entry name" value="YqaJ_viral_recombinase"/>
</dbReference>
<dbReference type="Gene3D" id="3.90.320.10">
    <property type="match status" value="1"/>
</dbReference>
<feature type="domain" description="YqaJ viral recombinase" evidence="2">
    <location>
        <begin position="597"/>
        <end position="753"/>
    </location>
</feature>
<dbReference type="InterPro" id="IPR011604">
    <property type="entry name" value="PDDEXK-like_dom_sf"/>
</dbReference>
<name>A0AAE1LH89_9NEOP</name>
<evidence type="ECO:0000259" key="2">
    <source>
        <dbReference type="Pfam" id="PF09588"/>
    </source>
</evidence>
<reference evidence="3" key="1">
    <citation type="submission" date="2021-07" db="EMBL/GenBank/DDBJ databases">
        <authorList>
            <person name="Catto M.A."/>
            <person name="Jacobson A."/>
            <person name="Kennedy G."/>
            <person name="Labadie P."/>
            <person name="Hunt B.G."/>
            <person name="Srinivasan R."/>
        </authorList>
    </citation>
    <scope>NUCLEOTIDE SEQUENCE</scope>
    <source>
        <strain evidence="3">PL_HMW_Pooled</strain>
        <tissue evidence="3">Head</tissue>
    </source>
</reference>
<reference evidence="3" key="2">
    <citation type="journal article" date="2023" name="BMC Genomics">
        <title>Pest status, molecular evolution, and epigenetic factors derived from the genome assembly of Frankliniella fusca, a thysanopteran phytovirus vector.</title>
        <authorList>
            <person name="Catto M.A."/>
            <person name="Labadie P.E."/>
            <person name="Jacobson A.L."/>
            <person name="Kennedy G.G."/>
            <person name="Srinivasan R."/>
            <person name="Hunt B.G."/>
        </authorList>
    </citation>
    <scope>NUCLEOTIDE SEQUENCE</scope>
    <source>
        <strain evidence="3">PL_HMW_Pooled</strain>
    </source>
</reference>
<dbReference type="GO" id="GO:0006281">
    <property type="term" value="P:DNA repair"/>
    <property type="evidence" value="ECO:0007669"/>
    <property type="project" value="UniProtKB-ARBA"/>
</dbReference>
<dbReference type="CDD" id="cd22343">
    <property type="entry name" value="PDDEXK_lambda_exonuclease-like"/>
    <property type="match status" value="1"/>
</dbReference>
<gene>
    <name evidence="3" type="ORF">KUF71_009453</name>
</gene>
<dbReference type="InterPro" id="IPR011335">
    <property type="entry name" value="Restrct_endonuc-II-like"/>
</dbReference>
<dbReference type="SUPFAM" id="SSF52540">
    <property type="entry name" value="P-loop containing nucleoside triphosphate hydrolases"/>
    <property type="match status" value="1"/>
</dbReference>
<dbReference type="SUPFAM" id="SSF52980">
    <property type="entry name" value="Restriction endonuclease-like"/>
    <property type="match status" value="1"/>
</dbReference>
<dbReference type="PANTHER" id="PTHR46609">
    <property type="entry name" value="EXONUCLEASE, PHAGE-TYPE/RECB, C-TERMINAL DOMAIN-CONTAINING PROTEIN"/>
    <property type="match status" value="1"/>
</dbReference>
<dbReference type="InterPro" id="IPR027417">
    <property type="entry name" value="P-loop_NTPase"/>
</dbReference>
<dbReference type="Pfam" id="PF09588">
    <property type="entry name" value="YqaJ"/>
    <property type="match status" value="1"/>
</dbReference>
<dbReference type="PANTHER" id="PTHR46609:SF8">
    <property type="entry name" value="YQAJ VIRAL RECOMBINASE DOMAIN-CONTAINING PROTEIN"/>
    <property type="match status" value="1"/>
</dbReference>
<evidence type="ECO:0000313" key="3">
    <source>
        <dbReference type="EMBL" id="KAK3920166.1"/>
    </source>
</evidence>
<dbReference type="Gene3D" id="3.40.50.300">
    <property type="entry name" value="P-loop containing nucleotide triphosphate hydrolases"/>
    <property type="match status" value="2"/>
</dbReference>
<sequence length="826" mass="94328">MTQMTGYRIMDAYCRKESRGGGVMIIMKNEWIDKEGNGEVNVKNLKIIREMAKERTCDFNVNFLNLKEEAMQFKNPIKAHNIRELVEEGTRWNDNGITCLDNILTNRDCSEFKITILGKEDWKEVYEAEDVNEAAEKLVQTVKYCLDIAAQSRFPSCIRLESETHTPVLTEFGKNRPKVITYDDYIPAAVDEYLEHLKYDDDTIKACLTKVYAKKKERNFAVALTTMCLEDDNYKFYKDGKFTKCNGNLNDYSSYFDGKEVRPVAYKDGKKVMPEKGEFLFCDALKFMASGAILKSVKELPLVKGETVVIPPISACQGVPGSGKSHTLIQNVVTKQGESLDFIVVTGREQKQEIEARLEKQRYPSPLPVATCDSVLINHGKYGKFVGCDRLFIDEVFVHHAGKVLILVSILKPKTVHVLGDNKQVIFINRRGEAPTPLARVENIVRMGTPLNVSHRIPLDAVCAISDQYEFPVFGTSDIVRSIEWKQSGSITDYVSEDVKILVHKQIDKIDSRIKHFQPNTIQEYQGNQHDHVVGVESVILKHIPILYEDGDIAQEILASLDIQVRQFYYYLEKNIAANSDPYLIPNTNDQAKSPTWKLIKSFLATASNAHRLLHLASDKAKMNFLLEKLWSLRTFTTNGMKYGMKNESTAREAYVSWRKKTDASVSVEETGLWVKKGFSYLGCSPDGIIHADGKSDKLLEIKCLKVLKKSHPKNFQKCLNKRQLSRFPLTEDSQGTLRLKTTHPHYYQVQMALEILGMEECDYFIWSPKGHITATVTYDPLFWGPKLIQLSNIHGTLIIPEYFLQRTPRRLPPITFKYDEEEEEL</sequence>
<organism evidence="3 4">
    <name type="scientific">Frankliniella fusca</name>
    <dbReference type="NCBI Taxonomy" id="407009"/>
    <lineage>
        <taxon>Eukaryota</taxon>
        <taxon>Metazoa</taxon>
        <taxon>Ecdysozoa</taxon>
        <taxon>Arthropoda</taxon>
        <taxon>Hexapoda</taxon>
        <taxon>Insecta</taxon>
        <taxon>Pterygota</taxon>
        <taxon>Neoptera</taxon>
        <taxon>Paraneoptera</taxon>
        <taxon>Thysanoptera</taxon>
        <taxon>Terebrantia</taxon>
        <taxon>Thripoidea</taxon>
        <taxon>Thripidae</taxon>
        <taxon>Frankliniella</taxon>
    </lineage>
</organism>
<dbReference type="EMBL" id="JAHWGI010000990">
    <property type="protein sequence ID" value="KAK3920166.1"/>
    <property type="molecule type" value="Genomic_DNA"/>
</dbReference>
<dbReference type="GO" id="GO:0005524">
    <property type="term" value="F:ATP binding"/>
    <property type="evidence" value="ECO:0007669"/>
    <property type="project" value="InterPro"/>
</dbReference>
<evidence type="ECO:0000259" key="1">
    <source>
        <dbReference type="Pfam" id="PF01443"/>
    </source>
</evidence>
<evidence type="ECO:0000313" key="4">
    <source>
        <dbReference type="Proteomes" id="UP001219518"/>
    </source>
</evidence>
<protein>
    <submittedName>
        <fullName evidence="3">Replicase large subunit</fullName>
    </submittedName>
</protein>
<comment type="caution">
    <text evidence="3">The sequence shown here is derived from an EMBL/GenBank/DDBJ whole genome shotgun (WGS) entry which is preliminary data.</text>
</comment>